<evidence type="ECO:0000256" key="5">
    <source>
        <dbReference type="ARBA" id="ARBA00022692"/>
    </source>
</evidence>
<protein>
    <submittedName>
        <fullName evidence="9">Cation transporter</fullName>
    </submittedName>
    <submittedName>
        <fullName evidence="10">CusA/CzcA family heavy metal efflux RND transporter</fullName>
    </submittedName>
</protein>
<organism evidence="9 12">
    <name type="scientific">Acinetobacter baumannii</name>
    <dbReference type="NCBI Taxonomy" id="470"/>
    <lineage>
        <taxon>Bacteria</taxon>
        <taxon>Pseudomonadati</taxon>
        <taxon>Pseudomonadota</taxon>
        <taxon>Gammaproteobacteria</taxon>
        <taxon>Moraxellales</taxon>
        <taxon>Moraxellaceae</taxon>
        <taxon>Acinetobacter</taxon>
        <taxon>Acinetobacter calcoaceticus/baumannii complex</taxon>
    </lineage>
</organism>
<evidence type="ECO:0000313" key="10">
    <source>
        <dbReference type="EMBL" id="MDK4883620.1"/>
    </source>
</evidence>
<keyword evidence="3" id="KW-0813">Transport</keyword>
<dbReference type="PANTHER" id="PTHR32063:SF24">
    <property type="entry name" value="CATION EFFLUX SYSTEM (ACRB_ACRD_ACRF FAMILY)"/>
    <property type="match status" value="1"/>
</dbReference>
<dbReference type="InterPro" id="IPR001036">
    <property type="entry name" value="Acrflvin-R"/>
</dbReference>
<evidence type="ECO:0000256" key="2">
    <source>
        <dbReference type="ARBA" id="ARBA00010942"/>
    </source>
</evidence>
<feature type="transmembrane region" description="Helical" evidence="8">
    <location>
        <begin position="465"/>
        <end position="485"/>
    </location>
</feature>
<feature type="transmembrane region" description="Helical" evidence="8">
    <location>
        <begin position="497"/>
        <end position="520"/>
    </location>
</feature>
<reference evidence="11 13" key="2">
    <citation type="journal article" date="2023" name="Nat. Commun.">
        <title>Genomic dissection of endemic carbapenem resistance reveals metallo-beta-lactamase dissemination through clonal, plasmid and integron transfer.</title>
        <authorList>
            <person name="Macesic N."/>
            <person name="Hawkey J."/>
            <person name="Vezina B."/>
            <person name="Wisniewski J.A."/>
            <person name="Cottingham H."/>
            <person name="Blakeway L.V."/>
            <person name="Harshegyi T."/>
            <person name="Pragastis K."/>
            <person name="Badoordeen G.Z."/>
            <person name="Dennison A."/>
            <person name="Spelman D.W."/>
            <person name="Jenney A.W.J."/>
            <person name="Peleg A.Y."/>
        </authorList>
    </citation>
    <scope>NUCLEOTIDE SEQUENCE [LARGE SCALE GENOMIC DNA]</scope>
    <source>
        <strain evidence="11 13">CPO519</strain>
    </source>
</reference>
<dbReference type="GO" id="GO:0008324">
    <property type="term" value="F:monoatomic cation transmembrane transporter activity"/>
    <property type="evidence" value="ECO:0007669"/>
    <property type="project" value="InterPro"/>
</dbReference>
<dbReference type="Gene3D" id="3.30.70.1440">
    <property type="entry name" value="Multidrug efflux transporter AcrB pore domain"/>
    <property type="match status" value="1"/>
</dbReference>
<feature type="transmembrane region" description="Helical" evidence="8">
    <location>
        <begin position="26"/>
        <end position="44"/>
    </location>
</feature>
<dbReference type="Gene3D" id="3.30.70.1320">
    <property type="entry name" value="Multidrug efflux transporter AcrB pore domain like"/>
    <property type="match status" value="1"/>
</dbReference>
<dbReference type="EMBL" id="JARTMM010000114">
    <property type="protein sequence ID" value="MDK4883620.1"/>
    <property type="molecule type" value="Genomic_DNA"/>
</dbReference>
<dbReference type="GO" id="GO:0005886">
    <property type="term" value="C:plasma membrane"/>
    <property type="evidence" value="ECO:0007669"/>
    <property type="project" value="UniProtKB-SubCell"/>
</dbReference>
<reference evidence="10" key="3">
    <citation type="submission" date="2023-01" db="EMBL/GenBank/DDBJ databases">
        <title>Genomic dissection of endemic carbapenem resistance: metallo-beta-lactamase gene dissemination through clonal, plasmid and integron transfer pathways.</title>
        <authorList>
            <person name="Macesic N."/>
        </authorList>
    </citation>
    <scope>NUCLEOTIDE SEQUENCE</scope>
    <source>
        <strain evidence="10">CPO519</strain>
    </source>
</reference>
<feature type="transmembrane region" description="Helical" evidence="8">
    <location>
        <begin position="938"/>
        <end position="963"/>
    </location>
</feature>
<evidence type="ECO:0000256" key="1">
    <source>
        <dbReference type="ARBA" id="ARBA00004651"/>
    </source>
</evidence>
<dbReference type="SUPFAM" id="SSF82693">
    <property type="entry name" value="Multidrug efflux transporter AcrB pore domain, PN1, PN2, PC1 and PC2 subdomains"/>
    <property type="match status" value="3"/>
</dbReference>
<dbReference type="GO" id="GO:0042910">
    <property type="term" value="F:xenobiotic transmembrane transporter activity"/>
    <property type="evidence" value="ECO:0007669"/>
    <property type="project" value="TreeGrafter"/>
</dbReference>
<sequence length="1052" mass="115177">MDINKPDLPEAEGLFDRIIQFSINNAIWVMMFVIAWIGVGIYSYQKLSIDAVPDITNVQVQINSQANGFTAPEVEQRITYPIENAMSGIPNLEQTRSISRYGLSQVTIIFKDGTDIYWARQLINQRLQEAKSALPDSIDPQMSPISTGLGEIYQWVVKAEPNAKKADGSAYSAMDLREIQDWIIRPQLQRVQGVAEVNSIGGYNKTYVVSPDLTRLQQLQIPLTDLQDALQNNNENRGAGFIEENGQQLTVRVPGMLMSIQDIQNVTVATKNGLPIRVADVASVSIGHDLRTGGATYNGQETVLGIAMMMMGENSKTIAKAIDDKVQEIQRSLPQGVVIETVYDRSSLVNKAIKTVAKNLIEGAILVIVILFIFLGNFRAALITACIIPLAMLFTLTGMAEQKISANLMSLGALDFGIIVDGAVVIVENCIRRLAEAQHLKGRLLTRSERFTEVFLAAKQARRPLIFGQIIIMVVYLPIFALAGVEAKMFHPMAMTVVLALLGAIILSVTFVPAAVALFITGEVKEKESRWMMTLKKGYAGLLDKAYAFRYVVVTAAVSILILTSAIATRVGSEFAPQLSEGDFALQLMRAPSTGIEESLKIQENVEKQLLKAFPEIKAIFARTGTAEVATDVMPPNISDGIVLLKPHDQWPNPKETIDELRARMLQFVNQIPGNNSEFSQPIELRFNELISGVRSDIGVKIFGDDMQVLNQEAEKIAQQLRSIPGASEVKVEQTDGLPLLNVDVDHALAAQYGLSVKSIQDIVAASIGGQSVGQILQGDRRFDFVIRLQENMRTPQQLAQLPIRLPNGGLIQLQDVAKVENILGLAQVSRENGKRRVIVTANVRDRDLGSFVQEMQSKLAQQKLPSGYWLGYGGQFENLASATARMQIVVPMALIMIFVLLMAVFSNFKDSLLVFSGVPFALSGGLVALWLRDIPLSMSAGVGFIALSGVAVLNGLVMLTFIKELRTTLDVHAATWKGAVLRLRPVLMTAFVASLGFIPMALATGTGAEVQRPLATVVIGGIISSTILTLVLLPVIYRWMNEDKMKSVEHS</sequence>
<keyword evidence="6 8" id="KW-1133">Transmembrane helix</keyword>
<evidence type="ECO:0000313" key="9">
    <source>
        <dbReference type="EMBL" id="KQD16867.1"/>
    </source>
</evidence>
<reference evidence="11" key="4">
    <citation type="submission" date="2024-01" db="EMBL/GenBank/DDBJ databases">
        <authorList>
            <person name="Macesic N."/>
        </authorList>
    </citation>
    <scope>NUCLEOTIDE SEQUENCE</scope>
    <source>
        <strain evidence="11">CPO519</strain>
    </source>
</reference>
<comment type="caution">
    <text evidence="9">The sequence shown here is derived from an EMBL/GenBank/DDBJ whole genome shotgun (WGS) entry which is preliminary data.</text>
</comment>
<dbReference type="RefSeq" id="WP_000353974.1">
    <property type="nucleotide sequence ID" value="NZ_CP042556.1"/>
</dbReference>
<dbReference type="Proteomes" id="UP000051322">
    <property type="component" value="Unassembled WGS sequence"/>
</dbReference>
<reference evidence="9 12" key="1">
    <citation type="submission" date="2015-10" db="EMBL/GenBank/DDBJ databases">
        <title>The utility of whole genome sequencing in characterizing Acinetobacter epidemiology and analyzing hospital outbreaks.</title>
        <authorList>
            <person name="Ozer E.A."/>
            <person name="Fitzpatrick M.A."/>
            <person name="Hauser A.R."/>
        </authorList>
    </citation>
    <scope>NUCLEOTIDE SEQUENCE [LARGE SCALE GENOMIC DNA]</scope>
    <source>
        <strain evidence="9 12">ABBL059</strain>
    </source>
</reference>
<evidence type="ECO:0000313" key="11">
    <source>
        <dbReference type="EMBL" id="MEC5498177.1"/>
    </source>
</evidence>
<dbReference type="NCBIfam" id="TIGR00914">
    <property type="entry name" value="2A0601"/>
    <property type="match status" value="1"/>
</dbReference>
<keyword evidence="5 8" id="KW-0812">Transmembrane</keyword>
<evidence type="ECO:0000256" key="8">
    <source>
        <dbReference type="SAM" id="Phobius"/>
    </source>
</evidence>
<dbReference type="Gene3D" id="3.30.70.1430">
    <property type="entry name" value="Multidrug efflux transporter AcrB pore domain"/>
    <property type="match status" value="2"/>
</dbReference>
<feature type="transmembrane region" description="Helical" evidence="8">
    <location>
        <begin position="381"/>
        <end position="400"/>
    </location>
</feature>
<keyword evidence="7 8" id="KW-0472">Membrane</keyword>
<feature type="transmembrane region" description="Helical" evidence="8">
    <location>
        <begin position="913"/>
        <end position="932"/>
    </location>
</feature>
<feature type="transmembrane region" description="Helical" evidence="8">
    <location>
        <begin position="889"/>
        <end position="906"/>
    </location>
</feature>
<dbReference type="Proteomes" id="UP001174156">
    <property type="component" value="Unassembled WGS sequence"/>
</dbReference>
<feature type="transmembrane region" description="Helical" evidence="8">
    <location>
        <begin position="1015"/>
        <end position="1038"/>
    </location>
</feature>
<gene>
    <name evidence="9" type="ORF">APD06_03075</name>
    <name evidence="11" type="ORF">P9867_017480</name>
    <name evidence="10" type="ORF">P9867_18750</name>
</gene>
<accession>A0A3R9SN09</accession>
<evidence type="ECO:0000256" key="6">
    <source>
        <dbReference type="ARBA" id="ARBA00022989"/>
    </source>
</evidence>
<evidence type="ECO:0000256" key="7">
    <source>
        <dbReference type="ARBA" id="ARBA00023136"/>
    </source>
</evidence>
<feature type="transmembrane region" description="Helical" evidence="8">
    <location>
        <begin position="984"/>
        <end position="1003"/>
    </location>
</feature>
<dbReference type="InterPro" id="IPR004763">
    <property type="entry name" value="CusA-like"/>
</dbReference>
<evidence type="ECO:0000256" key="3">
    <source>
        <dbReference type="ARBA" id="ARBA00022448"/>
    </source>
</evidence>
<keyword evidence="4" id="KW-1003">Cell membrane</keyword>
<dbReference type="Gene3D" id="3.30.2090.10">
    <property type="entry name" value="Multidrug efflux transporter AcrB TolC docking domain, DN and DC subdomains"/>
    <property type="match status" value="2"/>
</dbReference>
<dbReference type="Pfam" id="PF00873">
    <property type="entry name" value="ACR_tran"/>
    <property type="match status" value="1"/>
</dbReference>
<dbReference type="PRINTS" id="PR00702">
    <property type="entry name" value="ACRIFLAVINRP"/>
</dbReference>
<dbReference type="SUPFAM" id="SSF82714">
    <property type="entry name" value="Multidrug efflux transporter AcrB TolC docking domain, DN and DC subdomains"/>
    <property type="match status" value="2"/>
</dbReference>
<feature type="transmembrane region" description="Helical" evidence="8">
    <location>
        <begin position="547"/>
        <end position="568"/>
    </location>
</feature>
<dbReference type="EMBL" id="LLFE01000089">
    <property type="protein sequence ID" value="KQD16867.1"/>
    <property type="molecule type" value="Genomic_DNA"/>
</dbReference>
<dbReference type="SUPFAM" id="SSF82866">
    <property type="entry name" value="Multidrug efflux transporter AcrB transmembrane domain"/>
    <property type="match status" value="2"/>
</dbReference>
<comment type="similarity">
    <text evidence="2">Belongs to the resistance-nodulation-cell division (RND) (TC 2.A.6) family.</text>
</comment>
<evidence type="ECO:0000256" key="4">
    <source>
        <dbReference type="ARBA" id="ARBA00022475"/>
    </source>
</evidence>
<comment type="subcellular location">
    <subcellularLocation>
        <location evidence="1">Cell membrane</location>
        <topology evidence="1">Multi-pass membrane protein</topology>
    </subcellularLocation>
</comment>
<feature type="transmembrane region" description="Helical" evidence="8">
    <location>
        <begin position="356"/>
        <end position="375"/>
    </location>
</feature>
<dbReference type="EMBL" id="JARTMM020000001">
    <property type="protein sequence ID" value="MEC5498177.1"/>
    <property type="molecule type" value="Genomic_DNA"/>
</dbReference>
<dbReference type="PANTHER" id="PTHR32063">
    <property type="match status" value="1"/>
</dbReference>
<dbReference type="InterPro" id="IPR027463">
    <property type="entry name" value="AcrB_DN_DC_subdom"/>
</dbReference>
<evidence type="ECO:0000313" key="13">
    <source>
        <dbReference type="Proteomes" id="UP001174156"/>
    </source>
</evidence>
<evidence type="ECO:0000313" key="12">
    <source>
        <dbReference type="Proteomes" id="UP000051322"/>
    </source>
</evidence>
<proteinExistence type="inferred from homology"/>
<dbReference type="Gene3D" id="1.20.1640.10">
    <property type="entry name" value="Multidrug efflux transporter AcrB transmembrane domain"/>
    <property type="match status" value="2"/>
</dbReference>
<name>A0A3R9SN09_ACIBA</name>
<dbReference type="AlphaFoldDB" id="A0A3R9SN09"/>